<evidence type="ECO:0000313" key="6">
    <source>
        <dbReference type="EMBL" id="RAU17149.1"/>
    </source>
</evidence>
<protein>
    <recommendedName>
        <fullName evidence="4">tRNA pseudouridine synthase D</fullName>
        <ecNumber evidence="4">5.4.99.27</ecNumber>
    </recommendedName>
    <alternativeName>
        <fullName evidence="4">tRNA pseudouridine(13) synthase</fullName>
    </alternativeName>
    <alternativeName>
        <fullName evidence="4">tRNA pseudouridylate synthase D</fullName>
    </alternativeName>
    <alternativeName>
        <fullName evidence="4">tRNA-uridine isomerase D</fullName>
    </alternativeName>
</protein>
<dbReference type="AlphaFoldDB" id="A0A364NJ42"/>
<evidence type="ECO:0000256" key="1">
    <source>
        <dbReference type="ARBA" id="ARBA00007953"/>
    </source>
</evidence>
<feature type="domain" description="TRUD" evidence="5">
    <location>
        <begin position="161"/>
        <end position="309"/>
    </location>
</feature>
<dbReference type="PROSITE" id="PS01268">
    <property type="entry name" value="UPF0024"/>
    <property type="match status" value="1"/>
</dbReference>
<sequence>MSLLPQLLSKPEAWLWGKPTSAARIRELPSDFCVEEILGFEPDGEGEHVFVLIQKTGENTEWVARQLAKFTGTNPRDIGYAGKKDRHAITQQWFSFKHPIKAPPIRWSLFETSTIKVLQHTRHGRKLKTGVLQGNRFELLLRNVTEPLALVERFKHIQKDGVPNYFGEQRFGQAYGNITQGEALLAGVLKERQSHKRGLYISALRSALFNQIVSERVHHRRWETVQVGDVLMLAGSQSCFVMEQGMTDVADRLATGELSHTAPMWGVGELMTQGPSADFERSIANEWKGWADALETLGLRQERRRARLMPEFAELNQVTEDQFRVTFSLPAGSFATSVLRELCLVENSQQVELAE</sequence>
<dbReference type="InterPro" id="IPR020119">
    <property type="entry name" value="PsdUridine_synth_TruD_CS"/>
</dbReference>
<dbReference type="GO" id="GO:0003723">
    <property type="term" value="F:RNA binding"/>
    <property type="evidence" value="ECO:0007669"/>
    <property type="project" value="InterPro"/>
</dbReference>
<gene>
    <name evidence="4" type="primary">truD</name>
    <name evidence="6" type="ORF">DN062_14685</name>
</gene>
<dbReference type="HAMAP" id="MF_01082">
    <property type="entry name" value="TruD"/>
    <property type="match status" value="1"/>
</dbReference>
<dbReference type="EC" id="5.4.99.27" evidence="4"/>
<dbReference type="RefSeq" id="WP_112160052.1">
    <property type="nucleotide sequence ID" value="NZ_QKRX01000012.1"/>
</dbReference>
<evidence type="ECO:0000256" key="3">
    <source>
        <dbReference type="ARBA" id="ARBA00023235"/>
    </source>
</evidence>
<evidence type="ECO:0000259" key="5">
    <source>
        <dbReference type="PROSITE" id="PS50984"/>
    </source>
</evidence>
<feature type="active site" description="Nucleophile" evidence="4">
    <location>
        <position position="85"/>
    </location>
</feature>
<dbReference type="GO" id="GO:0005829">
    <property type="term" value="C:cytosol"/>
    <property type="evidence" value="ECO:0007669"/>
    <property type="project" value="TreeGrafter"/>
</dbReference>
<comment type="caution">
    <text evidence="6">The sequence shown here is derived from an EMBL/GenBank/DDBJ whole genome shotgun (WGS) entry which is preliminary data.</text>
</comment>
<accession>A0A364NJ42</accession>
<reference evidence="6 7" key="1">
    <citation type="submission" date="2018-06" db="EMBL/GenBank/DDBJ databases">
        <title>Nitrincola tibetense sp. nov., isolated from Lake XuguoCo on Tibetan Plateau.</title>
        <authorList>
            <person name="Xing P."/>
        </authorList>
    </citation>
    <scope>NUCLEOTIDE SEQUENCE [LARGE SCALE GENOMIC DNA]</scope>
    <source>
        <strain evidence="7">xg18</strain>
    </source>
</reference>
<dbReference type="InterPro" id="IPR042214">
    <property type="entry name" value="TruD_catalytic"/>
</dbReference>
<dbReference type="SUPFAM" id="SSF55120">
    <property type="entry name" value="Pseudouridine synthase"/>
    <property type="match status" value="1"/>
</dbReference>
<dbReference type="Pfam" id="PF01142">
    <property type="entry name" value="TruD"/>
    <property type="match status" value="2"/>
</dbReference>
<dbReference type="InterPro" id="IPR020103">
    <property type="entry name" value="PsdUridine_synth_cat_dom_sf"/>
</dbReference>
<dbReference type="PROSITE" id="PS50984">
    <property type="entry name" value="TRUD"/>
    <property type="match status" value="1"/>
</dbReference>
<evidence type="ECO:0000256" key="4">
    <source>
        <dbReference type="HAMAP-Rule" id="MF_01082"/>
    </source>
</evidence>
<evidence type="ECO:0000256" key="2">
    <source>
        <dbReference type="ARBA" id="ARBA00022694"/>
    </source>
</evidence>
<dbReference type="GO" id="GO:0031119">
    <property type="term" value="P:tRNA pseudouridine synthesis"/>
    <property type="evidence" value="ECO:0007669"/>
    <property type="project" value="UniProtKB-UniRule"/>
</dbReference>
<dbReference type="InterPro" id="IPR043165">
    <property type="entry name" value="TruD_insert_sf"/>
</dbReference>
<dbReference type="Proteomes" id="UP000250744">
    <property type="component" value="Unassembled WGS sequence"/>
</dbReference>
<dbReference type="InterPro" id="IPR050170">
    <property type="entry name" value="TruD_pseudoU_synthase"/>
</dbReference>
<dbReference type="Gene3D" id="3.30.2340.10">
    <property type="entry name" value="TruD, insertion domain"/>
    <property type="match status" value="1"/>
</dbReference>
<organism evidence="6 7">
    <name type="scientific">Nitrincola tibetensis</name>
    <dbReference type="NCBI Taxonomy" id="2219697"/>
    <lineage>
        <taxon>Bacteria</taxon>
        <taxon>Pseudomonadati</taxon>
        <taxon>Pseudomonadota</taxon>
        <taxon>Gammaproteobacteria</taxon>
        <taxon>Oceanospirillales</taxon>
        <taxon>Oceanospirillaceae</taxon>
        <taxon>Nitrincola</taxon>
    </lineage>
</organism>
<dbReference type="InterPro" id="IPR001656">
    <property type="entry name" value="PsdUridine_synth_TruD"/>
</dbReference>
<evidence type="ECO:0000313" key="7">
    <source>
        <dbReference type="Proteomes" id="UP000250744"/>
    </source>
</evidence>
<comment type="catalytic activity">
    <reaction evidence="4">
        <text>uridine(13) in tRNA = pseudouridine(13) in tRNA</text>
        <dbReference type="Rhea" id="RHEA:42540"/>
        <dbReference type="Rhea" id="RHEA-COMP:10105"/>
        <dbReference type="Rhea" id="RHEA-COMP:10106"/>
        <dbReference type="ChEBI" id="CHEBI:65314"/>
        <dbReference type="ChEBI" id="CHEBI:65315"/>
        <dbReference type="EC" id="5.4.99.27"/>
    </reaction>
</comment>
<dbReference type="OrthoDB" id="1550679at2"/>
<dbReference type="GO" id="GO:0160150">
    <property type="term" value="F:tRNA pseudouridine(13) synthase activity"/>
    <property type="evidence" value="ECO:0007669"/>
    <property type="project" value="UniProtKB-EC"/>
</dbReference>
<dbReference type="PANTHER" id="PTHR47811">
    <property type="entry name" value="TRNA PSEUDOURIDINE SYNTHASE D"/>
    <property type="match status" value="1"/>
</dbReference>
<dbReference type="InterPro" id="IPR011760">
    <property type="entry name" value="PsdUridine_synth_TruD_insert"/>
</dbReference>
<keyword evidence="2 4" id="KW-0819">tRNA processing</keyword>
<comment type="similarity">
    <text evidence="1 4">Belongs to the pseudouridine synthase TruD family.</text>
</comment>
<proteinExistence type="inferred from homology"/>
<name>A0A364NJ42_9GAMM</name>
<dbReference type="EMBL" id="QKRX01000012">
    <property type="protein sequence ID" value="RAU17149.1"/>
    <property type="molecule type" value="Genomic_DNA"/>
</dbReference>
<dbReference type="PANTHER" id="PTHR47811:SF1">
    <property type="entry name" value="TRNA PSEUDOURIDINE SYNTHASE D"/>
    <property type="match status" value="1"/>
</dbReference>
<keyword evidence="3 4" id="KW-0413">Isomerase</keyword>
<keyword evidence="7" id="KW-1185">Reference proteome</keyword>
<comment type="function">
    <text evidence="4">Responsible for synthesis of pseudouridine from uracil-13 in transfer RNAs.</text>
</comment>
<dbReference type="Gene3D" id="3.30.2350.20">
    <property type="entry name" value="TruD, catalytic domain"/>
    <property type="match status" value="1"/>
</dbReference>